<feature type="domain" description="HTH merR-type" evidence="9">
    <location>
        <begin position="1"/>
        <end position="62"/>
    </location>
</feature>
<name>A0A3S0VSU8_9BACI</name>
<dbReference type="Gene3D" id="1.10.1660.10">
    <property type="match status" value="1"/>
</dbReference>
<dbReference type="OrthoDB" id="2991292at2"/>
<dbReference type="Pfam" id="PF13411">
    <property type="entry name" value="MerR_1"/>
    <property type="match status" value="1"/>
</dbReference>
<comment type="similarity">
    <text evidence="8">Belongs to the RacA family.</text>
</comment>
<comment type="subcellular location">
    <subcellularLocation>
        <location evidence="8">Cytoplasm</location>
    </subcellularLocation>
    <text evidence="8">Localizes to cell poles and nucleoid.</text>
</comment>
<dbReference type="InterPro" id="IPR000551">
    <property type="entry name" value="MerR-type_HTH_dom"/>
</dbReference>
<dbReference type="PANTHER" id="PTHR30204:SF96">
    <property type="entry name" value="CHROMOSOME-ANCHORING PROTEIN RACA"/>
    <property type="match status" value="1"/>
</dbReference>
<organism evidence="10 11">
    <name type="scientific">Peribacillus cavernae</name>
    <dbReference type="NCBI Taxonomy" id="1674310"/>
    <lineage>
        <taxon>Bacteria</taxon>
        <taxon>Bacillati</taxon>
        <taxon>Bacillota</taxon>
        <taxon>Bacilli</taxon>
        <taxon>Bacillales</taxon>
        <taxon>Bacillaceae</taxon>
        <taxon>Peribacillus</taxon>
    </lineage>
</organism>
<dbReference type="EMBL" id="RYZZ01000004">
    <property type="protein sequence ID" value="RUQ31960.1"/>
    <property type="molecule type" value="Genomic_DNA"/>
</dbReference>
<dbReference type="SUPFAM" id="SSF46955">
    <property type="entry name" value="Putative DNA-binding domain"/>
    <property type="match status" value="1"/>
</dbReference>
<dbReference type="GO" id="GO:0003690">
    <property type="term" value="F:double-stranded DNA binding"/>
    <property type="evidence" value="ECO:0007669"/>
    <property type="project" value="UniProtKB-UniRule"/>
</dbReference>
<comment type="caution">
    <text evidence="10">The sequence shown here is derived from an EMBL/GenBank/DDBJ whole genome shotgun (WGS) entry which is preliminary data.</text>
</comment>
<evidence type="ECO:0000256" key="1">
    <source>
        <dbReference type="ARBA" id="ARBA00022490"/>
    </source>
</evidence>
<evidence type="ECO:0000256" key="5">
    <source>
        <dbReference type="ARBA" id="ARBA00023054"/>
    </source>
</evidence>
<comment type="function">
    <text evidence="8">Required for the formation of axial filaments and for anchoring the origin regions at the cell poles in sporulating cells, thus ensuring proper chromosome segregation in the prespore. Binds in a dispersed manner throughout the chromosome but preferentially to sites clustered in the origin portion of the chromosome, causing condensation of the chromosome and its remodeling into an elongated, anchored structure.</text>
</comment>
<dbReference type="InterPro" id="IPR009061">
    <property type="entry name" value="DNA-bd_dom_put_sf"/>
</dbReference>
<dbReference type="CDD" id="cd04762">
    <property type="entry name" value="HTH_MerR-trunc"/>
    <property type="match status" value="1"/>
</dbReference>
<reference evidence="10 11" key="1">
    <citation type="submission" date="2018-12" db="EMBL/GenBank/DDBJ databases">
        <title>Bacillus chawlae sp. nov., Bacillus glennii sp. nov., and Bacillus saganii sp. nov. Isolated from the Vehicle Assembly Building at Kennedy Space Center where the Viking Spacecraft were Assembled.</title>
        <authorList>
            <person name="Seuylemezian A."/>
            <person name="Vaishampayan P."/>
        </authorList>
    </citation>
    <scope>NUCLEOTIDE SEQUENCE [LARGE SCALE GENOMIC DNA]</scope>
    <source>
        <strain evidence="10 11">L5</strain>
    </source>
</reference>
<keyword evidence="5 8" id="KW-0175">Coiled coil</keyword>
<dbReference type="InterPro" id="IPR047057">
    <property type="entry name" value="MerR_fam"/>
</dbReference>
<keyword evidence="11" id="KW-1185">Reference proteome</keyword>
<evidence type="ECO:0000256" key="8">
    <source>
        <dbReference type="HAMAP-Rule" id="MF_01170"/>
    </source>
</evidence>
<feature type="DNA-binding region" description="H-T-H motif" evidence="8">
    <location>
        <begin position="3"/>
        <end position="23"/>
    </location>
</feature>
<dbReference type="AlphaFoldDB" id="A0A3S0VSU8"/>
<dbReference type="RefSeq" id="WP_126863360.1">
    <property type="nucleotide sequence ID" value="NZ_JAUSTX010000016.1"/>
</dbReference>
<evidence type="ECO:0000256" key="7">
    <source>
        <dbReference type="ARBA" id="ARBA00023306"/>
    </source>
</evidence>
<evidence type="ECO:0000256" key="6">
    <source>
        <dbReference type="ARBA" id="ARBA00023125"/>
    </source>
</evidence>
<keyword evidence="6 8" id="KW-0238">DNA-binding</keyword>
<dbReference type="Proteomes" id="UP000267430">
    <property type="component" value="Unassembled WGS sequence"/>
</dbReference>
<accession>A0A3S0VSU8</accession>
<dbReference type="HAMAP" id="MF_01170">
    <property type="entry name" value="RacA"/>
    <property type="match status" value="1"/>
</dbReference>
<dbReference type="GO" id="GO:0030435">
    <property type="term" value="P:sporulation resulting in formation of a cellular spore"/>
    <property type="evidence" value="ECO:0007669"/>
    <property type="project" value="UniProtKB-UniRule"/>
</dbReference>
<keyword evidence="1 8" id="KW-0963">Cytoplasm</keyword>
<keyword evidence="3 8" id="KW-0159">Chromosome partition</keyword>
<dbReference type="PANTHER" id="PTHR30204">
    <property type="entry name" value="REDOX-CYCLING DRUG-SENSING TRANSCRIPTIONAL ACTIVATOR SOXR"/>
    <property type="match status" value="1"/>
</dbReference>
<protein>
    <recommendedName>
        <fullName evidence="8">Chromosome-anchoring protein RacA</fullName>
    </recommendedName>
</protein>
<evidence type="ECO:0000259" key="9">
    <source>
        <dbReference type="Pfam" id="PF13411"/>
    </source>
</evidence>
<keyword evidence="7 8" id="KW-0131">Cell cycle</keyword>
<dbReference type="GO" id="GO:0003700">
    <property type="term" value="F:DNA-binding transcription factor activity"/>
    <property type="evidence" value="ECO:0007669"/>
    <property type="project" value="InterPro"/>
</dbReference>
<evidence type="ECO:0000313" key="11">
    <source>
        <dbReference type="Proteomes" id="UP000267430"/>
    </source>
</evidence>
<feature type="coiled-coil region" evidence="8">
    <location>
        <begin position="83"/>
        <end position="143"/>
    </location>
</feature>
<dbReference type="InterPro" id="IPR023522">
    <property type="entry name" value="Chrosome_anchoring_RacA"/>
</dbReference>
<proteinExistence type="inferred from homology"/>
<evidence type="ECO:0000256" key="2">
    <source>
        <dbReference type="ARBA" id="ARBA00022618"/>
    </source>
</evidence>
<dbReference type="GO" id="GO:0007059">
    <property type="term" value="P:chromosome segregation"/>
    <property type="evidence" value="ECO:0007669"/>
    <property type="project" value="UniProtKB-UniRule"/>
</dbReference>
<dbReference type="GO" id="GO:0008356">
    <property type="term" value="P:asymmetric cell division"/>
    <property type="evidence" value="ECO:0007669"/>
    <property type="project" value="UniProtKB-UniRule"/>
</dbReference>
<dbReference type="GO" id="GO:0005737">
    <property type="term" value="C:cytoplasm"/>
    <property type="evidence" value="ECO:0007669"/>
    <property type="project" value="UniProtKB-SubCell"/>
</dbReference>
<dbReference type="GO" id="GO:0030261">
    <property type="term" value="P:chromosome condensation"/>
    <property type="evidence" value="ECO:0007669"/>
    <property type="project" value="UniProtKB-UniRule"/>
</dbReference>
<keyword evidence="4 8" id="KW-0749">Sporulation</keyword>
<evidence type="ECO:0000313" key="10">
    <source>
        <dbReference type="EMBL" id="RUQ31960.1"/>
    </source>
</evidence>
<gene>
    <name evidence="8" type="primary">racA</name>
    <name evidence="10" type="ORF">ELQ35_03015</name>
</gene>
<evidence type="ECO:0000256" key="4">
    <source>
        <dbReference type="ARBA" id="ARBA00022969"/>
    </source>
</evidence>
<sequence length="172" mass="19995">MNTSTVSKLLDVSPSTIKRWIKELQLDMERNDLGHYLFSEEDIELLKQIQEKLCSGMVLQDIVITNEKVRKGTVKDHINESGLEKLEVQVSELEKRLDTKADDVASYQILQHRREIEELQQEVKLLNARLEALEKNQEEKKKSRPADLLVFDQSKAMPKTKKKKLLSMLFGF</sequence>
<keyword evidence="2 8" id="KW-0132">Cell division</keyword>
<evidence type="ECO:0000256" key="3">
    <source>
        <dbReference type="ARBA" id="ARBA00022829"/>
    </source>
</evidence>